<reference evidence="1" key="1">
    <citation type="submission" date="2018-02" db="EMBL/GenBank/DDBJ databases">
        <title>Rhizophora mucronata_Transcriptome.</title>
        <authorList>
            <person name="Meera S.P."/>
            <person name="Sreeshan A."/>
            <person name="Augustine A."/>
        </authorList>
    </citation>
    <scope>NUCLEOTIDE SEQUENCE</scope>
    <source>
        <tissue evidence="1">Leaf</tissue>
    </source>
</reference>
<sequence>MKIYRSLFVHMNFQIMLRKNMLPITNVSCTKLLNIRQQTTTLNLTSFWKRNEKAPNK</sequence>
<organism evidence="1">
    <name type="scientific">Rhizophora mucronata</name>
    <name type="common">Asiatic mangrove</name>
    <dbReference type="NCBI Taxonomy" id="61149"/>
    <lineage>
        <taxon>Eukaryota</taxon>
        <taxon>Viridiplantae</taxon>
        <taxon>Streptophyta</taxon>
        <taxon>Embryophyta</taxon>
        <taxon>Tracheophyta</taxon>
        <taxon>Spermatophyta</taxon>
        <taxon>Magnoliopsida</taxon>
        <taxon>eudicotyledons</taxon>
        <taxon>Gunneridae</taxon>
        <taxon>Pentapetalae</taxon>
        <taxon>rosids</taxon>
        <taxon>fabids</taxon>
        <taxon>Malpighiales</taxon>
        <taxon>Rhizophoraceae</taxon>
        <taxon>Rhizophora</taxon>
    </lineage>
</organism>
<accession>A0A2P2QLR6</accession>
<protein>
    <submittedName>
        <fullName evidence="1">Uncharacterized protein</fullName>
    </submittedName>
</protein>
<dbReference type="AlphaFoldDB" id="A0A2P2QLR6"/>
<evidence type="ECO:0000313" key="1">
    <source>
        <dbReference type="EMBL" id="MBX67825.1"/>
    </source>
</evidence>
<dbReference type="EMBL" id="GGEC01087341">
    <property type="protein sequence ID" value="MBX67825.1"/>
    <property type="molecule type" value="Transcribed_RNA"/>
</dbReference>
<proteinExistence type="predicted"/>
<name>A0A2P2QLR6_RHIMU</name>